<feature type="transmembrane region" description="Helical" evidence="1">
    <location>
        <begin position="6"/>
        <end position="28"/>
    </location>
</feature>
<evidence type="ECO:0000313" key="3">
    <source>
        <dbReference type="EMBL" id="ANB50855.1"/>
    </source>
</evidence>
<keyword evidence="1" id="KW-1133">Transmembrane helix</keyword>
<dbReference type="InterPro" id="IPR001480">
    <property type="entry name" value="Bulb-type_lectin_dom"/>
</dbReference>
<keyword evidence="1" id="KW-0472">Membrane</keyword>
<dbReference type="Gene3D" id="2.90.10.10">
    <property type="entry name" value="Bulb-type lectin domain"/>
    <property type="match status" value="2"/>
</dbReference>
<protein>
    <submittedName>
        <fullName evidence="3">Putative lectin</fullName>
    </submittedName>
</protein>
<dbReference type="Proteomes" id="UP000241365">
    <property type="component" value="Segment"/>
</dbReference>
<name>A0A167RM00_9VIRU</name>
<dbReference type="KEGG" id="vg:80513217"/>
<dbReference type="PROSITE" id="PS50927">
    <property type="entry name" value="BULB_LECTIN"/>
    <property type="match status" value="1"/>
</dbReference>
<organism evidence="3 4">
    <name type="scientific">Powai lake megavirus</name>
    <dbReference type="NCBI Taxonomy" id="1842663"/>
    <lineage>
        <taxon>Viruses</taxon>
        <taxon>Varidnaviria</taxon>
        <taxon>Bamfordvirae</taxon>
        <taxon>Nucleocytoviricota</taxon>
        <taxon>Megaviricetes</taxon>
        <taxon>Imitervirales</taxon>
        <taxon>Mimiviridae</taxon>
        <taxon>Megamimivirinae</taxon>
        <taxon>Megavirus</taxon>
        <taxon>Megavirus powaiense</taxon>
    </lineage>
</organism>
<dbReference type="EMBL" id="KU877344">
    <property type="protein sequence ID" value="ANB50855.1"/>
    <property type="molecule type" value="Genomic_DNA"/>
</dbReference>
<dbReference type="InterPro" id="IPR036426">
    <property type="entry name" value="Bulb-type_lectin_dom_sf"/>
</dbReference>
<keyword evidence="1" id="KW-0812">Transmembrane</keyword>
<dbReference type="GeneID" id="80513217"/>
<dbReference type="SMART" id="SM00108">
    <property type="entry name" value="B_lectin"/>
    <property type="match status" value="1"/>
</dbReference>
<evidence type="ECO:0000313" key="4">
    <source>
        <dbReference type="Proteomes" id="UP000241365"/>
    </source>
</evidence>
<dbReference type="SUPFAM" id="SSF51110">
    <property type="entry name" value="alpha-D-mannose-specific plant lectins"/>
    <property type="match status" value="1"/>
</dbReference>
<keyword evidence="3" id="KW-0430">Lectin</keyword>
<keyword evidence="4" id="KW-1185">Reference proteome</keyword>
<proteinExistence type="predicted"/>
<sequence>MNTIVIVTIIIIITILLAIGIFALGIYINRSIDTTNNLTPIIPTPSNFYPISPGPTPSNFYPISPGPTPSYGPFVPISPAPTSSLYSNSYNTLQQNERLVNGDYYMVPQPDGNLCMYDTREAKAIWCSGSSKKGTAPYKLVLQQDGNLCMHDHNTTTWCARSNSGTGPWKATMQKDRNFCVYDSTGRSNWCTKTEVQK</sequence>
<feature type="domain" description="Bulb-type lectin" evidence="2">
    <location>
        <begin position="84"/>
        <end position="194"/>
    </location>
</feature>
<evidence type="ECO:0000256" key="1">
    <source>
        <dbReference type="SAM" id="Phobius"/>
    </source>
</evidence>
<dbReference type="RefSeq" id="YP_010776606.1">
    <property type="nucleotide sequence ID" value="NC_075034.1"/>
</dbReference>
<accession>A0A167RM00</accession>
<dbReference type="GO" id="GO:0030246">
    <property type="term" value="F:carbohydrate binding"/>
    <property type="evidence" value="ECO:0007669"/>
    <property type="project" value="UniProtKB-KW"/>
</dbReference>
<evidence type="ECO:0000259" key="2">
    <source>
        <dbReference type="PROSITE" id="PS50927"/>
    </source>
</evidence>
<reference evidence="3 4" key="1">
    <citation type="journal article" date="2016" name="Genome Announc.">
        <title>Complete Genome Sequence of a New Megavirus Family Member Isolated from an Inland Water Lake for the First Time in India.</title>
        <authorList>
            <person name="Chatterjee A."/>
            <person name="Ali F."/>
            <person name="Bange D."/>
            <person name="Kondabagil K."/>
        </authorList>
    </citation>
    <scope>NUCLEOTIDE SEQUENCE [LARGE SCALE GENOMIC DNA]</scope>
    <source>
        <strain evidence="3">1</strain>
    </source>
</reference>